<accession>A0A1L9SCM4</accession>
<dbReference type="Proteomes" id="UP000184188">
    <property type="component" value="Unassembled WGS sequence"/>
</dbReference>
<feature type="region of interest" description="Disordered" evidence="2">
    <location>
        <begin position="196"/>
        <end position="222"/>
    </location>
</feature>
<dbReference type="OrthoDB" id="4150765at2759"/>
<keyword evidence="5" id="KW-1185">Reference proteome</keyword>
<organism evidence="4 5">
    <name type="scientific">Penicilliopsis zonata CBS 506.65</name>
    <dbReference type="NCBI Taxonomy" id="1073090"/>
    <lineage>
        <taxon>Eukaryota</taxon>
        <taxon>Fungi</taxon>
        <taxon>Dikarya</taxon>
        <taxon>Ascomycota</taxon>
        <taxon>Pezizomycotina</taxon>
        <taxon>Eurotiomycetes</taxon>
        <taxon>Eurotiomycetidae</taxon>
        <taxon>Eurotiales</taxon>
        <taxon>Aspergillaceae</taxon>
        <taxon>Penicilliopsis</taxon>
    </lineage>
</organism>
<reference evidence="5" key="1">
    <citation type="journal article" date="2017" name="Genome Biol.">
        <title>Comparative genomics reveals high biological diversity and specific adaptations in the industrially and medically important fungal genus Aspergillus.</title>
        <authorList>
            <person name="de Vries R.P."/>
            <person name="Riley R."/>
            <person name="Wiebenga A."/>
            <person name="Aguilar-Osorio G."/>
            <person name="Amillis S."/>
            <person name="Uchima C.A."/>
            <person name="Anderluh G."/>
            <person name="Asadollahi M."/>
            <person name="Askin M."/>
            <person name="Barry K."/>
            <person name="Battaglia E."/>
            <person name="Bayram O."/>
            <person name="Benocci T."/>
            <person name="Braus-Stromeyer S.A."/>
            <person name="Caldana C."/>
            <person name="Canovas D."/>
            <person name="Cerqueira G.C."/>
            <person name="Chen F."/>
            <person name="Chen W."/>
            <person name="Choi C."/>
            <person name="Clum A."/>
            <person name="Dos Santos R.A."/>
            <person name="Damasio A.R."/>
            <person name="Diallinas G."/>
            <person name="Emri T."/>
            <person name="Fekete E."/>
            <person name="Flipphi M."/>
            <person name="Freyberg S."/>
            <person name="Gallo A."/>
            <person name="Gournas C."/>
            <person name="Habgood R."/>
            <person name="Hainaut M."/>
            <person name="Harispe M.L."/>
            <person name="Henrissat B."/>
            <person name="Hilden K.S."/>
            <person name="Hope R."/>
            <person name="Hossain A."/>
            <person name="Karabika E."/>
            <person name="Karaffa L."/>
            <person name="Karanyi Z."/>
            <person name="Krasevec N."/>
            <person name="Kuo A."/>
            <person name="Kusch H."/>
            <person name="LaButti K."/>
            <person name="Lagendijk E.L."/>
            <person name="Lapidus A."/>
            <person name="Levasseur A."/>
            <person name="Lindquist E."/>
            <person name="Lipzen A."/>
            <person name="Logrieco A.F."/>
            <person name="MacCabe A."/>
            <person name="Maekelae M.R."/>
            <person name="Malavazi I."/>
            <person name="Melin P."/>
            <person name="Meyer V."/>
            <person name="Mielnichuk N."/>
            <person name="Miskei M."/>
            <person name="Molnar A.P."/>
            <person name="Mule G."/>
            <person name="Ngan C.Y."/>
            <person name="Orejas M."/>
            <person name="Orosz E."/>
            <person name="Ouedraogo J.P."/>
            <person name="Overkamp K.M."/>
            <person name="Park H.-S."/>
            <person name="Perrone G."/>
            <person name="Piumi F."/>
            <person name="Punt P.J."/>
            <person name="Ram A.F."/>
            <person name="Ramon A."/>
            <person name="Rauscher S."/>
            <person name="Record E."/>
            <person name="Riano-Pachon D.M."/>
            <person name="Robert V."/>
            <person name="Roehrig J."/>
            <person name="Ruller R."/>
            <person name="Salamov A."/>
            <person name="Salih N.S."/>
            <person name="Samson R.A."/>
            <person name="Sandor E."/>
            <person name="Sanguinetti M."/>
            <person name="Schuetze T."/>
            <person name="Sepcic K."/>
            <person name="Shelest E."/>
            <person name="Sherlock G."/>
            <person name="Sophianopoulou V."/>
            <person name="Squina F.M."/>
            <person name="Sun H."/>
            <person name="Susca A."/>
            <person name="Todd R.B."/>
            <person name="Tsang A."/>
            <person name="Unkles S.E."/>
            <person name="van de Wiele N."/>
            <person name="van Rossen-Uffink D."/>
            <person name="Oliveira J.V."/>
            <person name="Vesth T.C."/>
            <person name="Visser J."/>
            <person name="Yu J.-H."/>
            <person name="Zhou M."/>
            <person name="Andersen M.R."/>
            <person name="Archer D.B."/>
            <person name="Baker S.E."/>
            <person name="Benoit I."/>
            <person name="Brakhage A.A."/>
            <person name="Braus G.H."/>
            <person name="Fischer R."/>
            <person name="Frisvad J.C."/>
            <person name="Goldman G.H."/>
            <person name="Houbraken J."/>
            <person name="Oakley B."/>
            <person name="Pocsi I."/>
            <person name="Scazzocchio C."/>
            <person name="Seiboth B."/>
            <person name="vanKuyk P.A."/>
            <person name="Wortman J."/>
            <person name="Dyer P.S."/>
            <person name="Grigoriev I.V."/>
        </authorList>
    </citation>
    <scope>NUCLEOTIDE SEQUENCE [LARGE SCALE GENOMIC DNA]</scope>
    <source>
        <strain evidence="5">CBS 506.65</strain>
    </source>
</reference>
<sequence length="757" mass="83268">MRPPVPDLCPPRSRKSSLEQPVPPWADPRTAAPATFFLTRDQDQGQEQEQEQDYLSSPEGGDVSSQSSMYGVQSLEETVQHAQFDPAAAQCGEFDKDIPGDVDNTDFQREEDKGSEETLRSARRRSTLKPLTVLDSKQNLSSSQQRPPSDLPSSRPLTPLTFNNPDDPLSLPSSPKSLSNQSLKPLDDISLADDLSSQAVGSGEEEDEDAGHTSNAWPDRSSQLIMPSIRMPTRRPFTERGRAMGRFKILLAGAPGTGKTSLIKSIVQACEEIVHVDPFPPPGLDRPRRRAFGPDIKDKPSRGRTTAALSEIYASTKPYPPWWSDLEDSRVLRRRKSIGDAILERNLCFVDTARITTSQHDQTDRVTEYMHQQLGRATTSFQSMDVDFQNLLAGNGGSQVDAILYLIAEDTLTTDIECIQKLSDQTNVIPVIAKADLLPPNRISSLKWSFHKQARRAGVRPFLFGTLPADGPGELDPVSPFAVSSAHSSDEDNMDASVLMSPDYVQPLAPSELGVLVENLFDRDNMAWMRHSAAKKLAHSDKRTTSPRSSPVYIPGSVTELTSPTTPSVYSSFSLSDPFAGGSPSYTMARITDYTYHEEKLARVRLAKWAADLQRSLQNERDRYAALARGERAVWLTERLGECVIEGTLLPITQTGLRSPATSATLLVRSRSPPTGSTNTYTPASPPPPPPPPSLITTTSQLDPLGLVGWLDDLQRRGWQVVQIVGSFGLVGGLALWLARTWGVSPSSRLTEWRFDC</sequence>
<protein>
    <recommendedName>
        <fullName evidence="3">Septin-type G domain-containing protein</fullName>
    </recommendedName>
</protein>
<feature type="compositionally biased region" description="Basic and acidic residues" evidence="2">
    <location>
        <begin position="106"/>
        <end position="120"/>
    </location>
</feature>
<dbReference type="InterPro" id="IPR027417">
    <property type="entry name" value="P-loop_NTPase"/>
</dbReference>
<evidence type="ECO:0000256" key="1">
    <source>
        <dbReference type="RuleBase" id="RU004560"/>
    </source>
</evidence>
<feature type="compositionally biased region" description="Polar residues" evidence="2">
    <location>
        <begin position="63"/>
        <end position="81"/>
    </location>
</feature>
<dbReference type="RefSeq" id="XP_022579378.1">
    <property type="nucleotide sequence ID" value="XM_022729689.1"/>
</dbReference>
<feature type="region of interest" description="Disordered" evidence="2">
    <location>
        <begin position="664"/>
        <end position="695"/>
    </location>
</feature>
<comment type="similarity">
    <text evidence="1">Belongs to the TRAFAC class TrmE-Era-EngA-EngB-Septin-like GTPase superfamily. Septin GTPase family.</text>
</comment>
<dbReference type="Pfam" id="PF20571">
    <property type="entry name" value="DUF6780"/>
    <property type="match status" value="1"/>
</dbReference>
<dbReference type="PANTHER" id="PTHR18884">
    <property type="entry name" value="SEPTIN"/>
    <property type="match status" value="1"/>
</dbReference>
<name>A0A1L9SCM4_9EURO</name>
<evidence type="ECO:0000256" key="2">
    <source>
        <dbReference type="SAM" id="MobiDB-lite"/>
    </source>
</evidence>
<feature type="compositionally biased region" description="Pro residues" evidence="2">
    <location>
        <begin position="684"/>
        <end position="694"/>
    </location>
</feature>
<feature type="compositionally biased region" description="Polar residues" evidence="2">
    <location>
        <begin position="212"/>
        <end position="222"/>
    </location>
</feature>
<feature type="compositionally biased region" description="Low complexity" evidence="2">
    <location>
        <begin position="140"/>
        <end position="183"/>
    </location>
</feature>
<dbReference type="Gene3D" id="3.40.50.300">
    <property type="entry name" value="P-loop containing nucleotide triphosphate hydrolases"/>
    <property type="match status" value="1"/>
</dbReference>
<keyword evidence="1" id="KW-0342">GTP-binding</keyword>
<dbReference type="SUPFAM" id="SSF52540">
    <property type="entry name" value="P-loop containing nucleoside triphosphate hydrolases"/>
    <property type="match status" value="1"/>
</dbReference>
<dbReference type="GeneID" id="34616153"/>
<keyword evidence="1" id="KW-0547">Nucleotide-binding</keyword>
<dbReference type="Pfam" id="PF00735">
    <property type="entry name" value="Septin"/>
    <property type="match status" value="1"/>
</dbReference>
<dbReference type="STRING" id="1073090.A0A1L9SCM4"/>
<dbReference type="VEuPathDB" id="FungiDB:ASPZODRAFT_70677"/>
<dbReference type="AlphaFoldDB" id="A0A1L9SCM4"/>
<dbReference type="InterPro" id="IPR030379">
    <property type="entry name" value="G_SEPTIN_dom"/>
</dbReference>
<feature type="region of interest" description="Disordered" evidence="2">
    <location>
        <begin position="278"/>
        <end position="305"/>
    </location>
</feature>
<evidence type="ECO:0000313" key="4">
    <source>
        <dbReference type="EMBL" id="OJJ44868.1"/>
    </source>
</evidence>
<evidence type="ECO:0000313" key="5">
    <source>
        <dbReference type="Proteomes" id="UP000184188"/>
    </source>
</evidence>
<feature type="domain" description="Septin-type G" evidence="3">
    <location>
        <begin position="243"/>
        <end position="547"/>
    </location>
</feature>
<gene>
    <name evidence="4" type="ORF">ASPZODRAFT_70677</name>
</gene>
<dbReference type="EMBL" id="KV878346">
    <property type="protein sequence ID" value="OJJ44868.1"/>
    <property type="molecule type" value="Genomic_DNA"/>
</dbReference>
<evidence type="ECO:0000259" key="3">
    <source>
        <dbReference type="PROSITE" id="PS51719"/>
    </source>
</evidence>
<feature type="region of interest" description="Disordered" evidence="2">
    <location>
        <begin position="1"/>
        <end position="183"/>
    </location>
</feature>
<proteinExistence type="inferred from homology"/>
<dbReference type="GO" id="GO:0005525">
    <property type="term" value="F:GTP binding"/>
    <property type="evidence" value="ECO:0007669"/>
    <property type="project" value="UniProtKB-KW"/>
</dbReference>
<dbReference type="PROSITE" id="PS51719">
    <property type="entry name" value="G_SEPTIN"/>
    <property type="match status" value="1"/>
</dbReference>
<dbReference type="InterPro" id="IPR046707">
    <property type="entry name" value="DUF6780"/>
</dbReference>